<organism evidence="12 13">
    <name type="scientific">Dryococelus australis</name>
    <dbReference type="NCBI Taxonomy" id="614101"/>
    <lineage>
        <taxon>Eukaryota</taxon>
        <taxon>Metazoa</taxon>
        <taxon>Ecdysozoa</taxon>
        <taxon>Arthropoda</taxon>
        <taxon>Hexapoda</taxon>
        <taxon>Insecta</taxon>
        <taxon>Pterygota</taxon>
        <taxon>Neoptera</taxon>
        <taxon>Polyneoptera</taxon>
        <taxon>Phasmatodea</taxon>
        <taxon>Verophasmatodea</taxon>
        <taxon>Anareolatae</taxon>
        <taxon>Phasmatidae</taxon>
        <taxon>Eurycanthinae</taxon>
        <taxon>Dryococelus</taxon>
    </lineage>
</organism>
<feature type="transmembrane region" description="Helical" evidence="11">
    <location>
        <begin position="167"/>
        <end position="186"/>
    </location>
</feature>
<dbReference type="InterPro" id="IPR020904">
    <property type="entry name" value="Sc_DH/Rdtase_CS"/>
</dbReference>
<keyword evidence="11" id="KW-0472">Membrane</keyword>
<keyword evidence="7" id="KW-0746">Sphingolipid metabolism</keyword>
<keyword evidence="9" id="KW-0443">Lipid metabolism</keyword>
<feature type="transmembrane region" description="Helical" evidence="11">
    <location>
        <begin position="290"/>
        <end position="311"/>
    </location>
</feature>
<dbReference type="InterPro" id="IPR002347">
    <property type="entry name" value="SDR_fam"/>
</dbReference>
<evidence type="ECO:0000256" key="10">
    <source>
        <dbReference type="ARBA" id="ARBA00026112"/>
    </source>
</evidence>
<evidence type="ECO:0000313" key="12">
    <source>
        <dbReference type="EMBL" id="KAJ8878451.1"/>
    </source>
</evidence>
<evidence type="ECO:0000256" key="2">
    <source>
        <dbReference type="ARBA" id="ARBA00004760"/>
    </source>
</evidence>
<comment type="subcellular location">
    <subcellularLocation>
        <location evidence="1">Endoplasmic reticulum</location>
    </subcellularLocation>
</comment>
<comment type="caution">
    <text evidence="12">The sequence shown here is derived from an EMBL/GenBank/DDBJ whole genome shotgun (WGS) entry which is preliminary data.</text>
</comment>
<dbReference type="CDD" id="cd08939">
    <property type="entry name" value="KDSR-like_SDR_c"/>
    <property type="match status" value="1"/>
</dbReference>
<comment type="pathway">
    <text evidence="3">Sphingolipid metabolism.</text>
</comment>
<dbReference type="InterPro" id="IPR045022">
    <property type="entry name" value="KDSR-like"/>
</dbReference>
<keyword evidence="8" id="KW-0560">Oxidoreductase</keyword>
<dbReference type="Proteomes" id="UP001159363">
    <property type="component" value="Chromosome 6"/>
</dbReference>
<keyword evidence="11" id="KW-1133">Transmembrane helix</keyword>
<evidence type="ECO:0000256" key="7">
    <source>
        <dbReference type="ARBA" id="ARBA00022919"/>
    </source>
</evidence>
<sequence>MTCLFMFMFPFILLLILKKFVWNRENKSLENVHVVVTGGSSGIGKCVAIEVARRGAHVTLVARDVEKLEATKVEVIKNFLYPEKQKVQYVSLDVSDNYEVIERALLSTEDDLGPIYMLVNCAGTAVCGRLDDMPVADIKNLVNLNFLGSVYPTRAVISLMKQRKKGCIVLVASEAAMLGIYGLTVYSGTKFAVRGLAEALHMEVTHIPFSFHLSLRADGESPGQAVQRESKPLETKLISESGGLVAPDVVAKQMISDALVRVLLLYVVLLMLASLCIESVKQSAAAPARIIYKVVSMLPASIASFVVLFTFQAITTKNICSCAVQNSGMVGKVKLLQI</sequence>
<evidence type="ECO:0000256" key="9">
    <source>
        <dbReference type="ARBA" id="ARBA00023098"/>
    </source>
</evidence>
<protein>
    <recommendedName>
        <fullName evidence="10">3-dehydrosphinganine reductase</fullName>
        <ecNumber evidence="10">1.1.1.102</ecNumber>
    </recommendedName>
</protein>
<accession>A0ABQ9H2P6</accession>
<evidence type="ECO:0000256" key="6">
    <source>
        <dbReference type="ARBA" id="ARBA00022857"/>
    </source>
</evidence>
<evidence type="ECO:0000256" key="3">
    <source>
        <dbReference type="ARBA" id="ARBA00004991"/>
    </source>
</evidence>
<keyword evidence="13" id="KW-1185">Reference proteome</keyword>
<keyword evidence="11" id="KW-0812">Transmembrane</keyword>
<keyword evidence="4" id="KW-0547">Nucleotide-binding</keyword>
<proteinExistence type="predicted"/>
<dbReference type="PRINTS" id="PR00081">
    <property type="entry name" value="GDHRDH"/>
</dbReference>
<feature type="transmembrane region" description="Helical" evidence="11">
    <location>
        <begin position="258"/>
        <end position="278"/>
    </location>
</feature>
<dbReference type="PANTHER" id="PTHR43550:SF3">
    <property type="entry name" value="3-KETODIHYDROSPHINGOSINE REDUCTASE"/>
    <property type="match status" value="1"/>
</dbReference>
<keyword evidence="5" id="KW-0256">Endoplasmic reticulum</keyword>
<gene>
    <name evidence="12" type="ORF">PR048_019029</name>
</gene>
<evidence type="ECO:0000313" key="13">
    <source>
        <dbReference type="Proteomes" id="UP001159363"/>
    </source>
</evidence>
<comment type="pathway">
    <text evidence="2">Lipid metabolism; sphingolipid metabolism.</text>
</comment>
<evidence type="ECO:0000256" key="4">
    <source>
        <dbReference type="ARBA" id="ARBA00022741"/>
    </source>
</evidence>
<dbReference type="InterPro" id="IPR036291">
    <property type="entry name" value="NAD(P)-bd_dom_sf"/>
</dbReference>
<keyword evidence="6" id="KW-0521">NADP</keyword>
<dbReference type="EMBL" id="JARBHB010000007">
    <property type="protein sequence ID" value="KAJ8878451.1"/>
    <property type="molecule type" value="Genomic_DNA"/>
</dbReference>
<dbReference type="Gene3D" id="3.40.50.720">
    <property type="entry name" value="NAD(P)-binding Rossmann-like Domain"/>
    <property type="match status" value="1"/>
</dbReference>
<dbReference type="PROSITE" id="PS00061">
    <property type="entry name" value="ADH_SHORT"/>
    <property type="match status" value="1"/>
</dbReference>
<evidence type="ECO:0000256" key="5">
    <source>
        <dbReference type="ARBA" id="ARBA00022824"/>
    </source>
</evidence>
<dbReference type="PANTHER" id="PTHR43550">
    <property type="entry name" value="3-KETODIHYDROSPHINGOSINE REDUCTASE"/>
    <property type="match status" value="1"/>
</dbReference>
<dbReference type="SUPFAM" id="SSF51735">
    <property type="entry name" value="NAD(P)-binding Rossmann-fold domains"/>
    <property type="match status" value="1"/>
</dbReference>
<evidence type="ECO:0000256" key="8">
    <source>
        <dbReference type="ARBA" id="ARBA00023002"/>
    </source>
</evidence>
<name>A0ABQ9H2P6_9NEOP</name>
<dbReference type="EC" id="1.1.1.102" evidence="10"/>
<reference evidence="12 13" key="1">
    <citation type="submission" date="2023-02" db="EMBL/GenBank/DDBJ databases">
        <title>LHISI_Scaffold_Assembly.</title>
        <authorList>
            <person name="Stuart O.P."/>
            <person name="Cleave R."/>
            <person name="Magrath M.J.L."/>
            <person name="Mikheyev A.S."/>
        </authorList>
    </citation>
    <scope>NUCLEOTIDE SEQUENCE [LARGE SCALE GENOMIC DNA]</scope>
    <source>
        <strain evidence="12">Daus_M_001</strain>
        <tissue evidence="12">Leg muscle</tissue>
    </source>
</reference>
<evidence type="ECO:0000256" key="11">
    <source>
        <dbReference type="SAM" id="Phobius"/>
    </source>
</evidence>
<evidence type="ECO:0000256" key="1">
    <source>
        <dbReference type="ARBA" id="ARBA00004240"/>
    </source>
</evidence>
<feature type="transmembrane region" description="Helical" evidence="11">
    <location>
        <begin position="6"/>
        <end position="22"/>
    </location>
</feature>
<dbReference type="Pfam" id="PF00106">
    <property type="entry name" value="adh_short"/>
    <property type="match status" value="1"/>
</dbReference>